<sequence length="47" mass="5268">MGESACNALYQLCSFRFGSRADVRDFSCEKESCKAVPERAHPNELTL</sequence>
<dbReference type="Proteomes" id="UP000257016">
    <property type="component" value="Unassembled WGS sequence"/>
</dbReference>
<proteinExistence type="predicted"/>
<name>A0A375C0L4_9BURK</name>
<comment type="caution">
    <text evidence="1">The sequence shown here is derived from an EMBL/GenBank/DDBJ whole genome shotgun (WGS) entry which is preliminary data.</text>
</comment>
<accession>A0A375C0L4</accession>
<dbReference type="EMBL" id="OFSN01000003">
    <property type="protein sequence ID" value="SOY60260.1"/>
    <property type="molecule type" value="Genomic_DNA"/>
</dbReference>
<evidence type="ECO:0000313" key="1">
    <source>
        <dbReference type="EMBL" id="SOY60260.1"/>
    </source>
</evidence>
<gene>
    <name evidence="1" type="ORF">CBM2586_A110092</name>
</gene>
<protein>
    <submittedName>
        <fullName evidence="1">Uncharacterized protein</fullName>
    </submittedName>
</protein>
<reference evidence="1" key="1">
    <citation type="submission" date="2018-01" db="EMBL/GenBank/DDBJ databases">
        <authorList>
            <person name="Clerissi C."/>
        </authorList>
    </citation>
    <scope>NUCLEOTIDE SEQUENCE</scope>
    <source>
        <strain evidence="1">Cupriavidus taiwanensis LMG 19430</strain>
    </source>
</reference>
<organism evidence="1">
    <name type="scientific">Cupriavidus taiwanensis</name>
    <dbReference type="NCBI Taxonomy" id="164546"/>
    <lineage>
        <taxon>Bacteria</taxon>
        <taxon>Pseudomonadati</taxon>
        <taxon>Pseudomonadota</taxon>
        <taxon>Betaproteobacteria</taxon>
        <taxon>Burkholderiales</taxon>
        <taxon>Burkholderiaceae</taxon>
        <taxon>Cupriavidus</taxon>
    </lineage>
</organism>
<dbReference type="AlphaFoldDB" id="A0A375C0L4"/>